<proteinExistence type="predicted"/>
<dbReference type="InterPro" id="IPR013320">
    <property type="entry name" value="ConA-like_dom_sf"/>
</dbReference>
<reference evidence="1 2" key="1">
    <citation type="submission" date="2020-07" db="EMBL/GenBank/DDBJ databases">
        <title>Sequencing the genomes of 1000 actinobacteria strains.</title>
        <authorList>
            <person name="Klenk H.-P."/>
        </authorList>
    </citation>
    <scope>NUCLEOTIDE SEQUENCE [LARGE SCALE GENOMIC DNA]</scope>
    <source>
        <strain evidence="1 2">DSM 22185</strain>
    </source>
</reference>
<dbReference type="PANTHER" id="PTHR35332">
    <property type="entry name" value="REGULATION OF ENOLASE PROTEIN 1"/>
    <property type="match status" value="1"/>
</dbReference>
<comment type="caution">
    <text evidence="1">The sequence shown here is derived from an EMBL/GenBank/DDBJ whole genome shotgun (WGS) entry which is preliminary data.</text>
</comment>
<dbReference type="PANTHER" id="PTHR35332:SF2">
    <property type="entry name" value="REGULATION OF ENOLASE PROTEIN 1"/>
    <property type="match status" value="1"/>
</dbReference>
<dbReference type="RefSeq" id="WP_179430584.1">
    <property type="nucleotide sequence ID" value="NZ_BAABLC010000003.1"/>
</dbReference>
<dbReference type="Proteomes" id="UP000552045">
    <property type="component" value="Unassembled WGS sequence"/>
</dbReference>
<dbReference type="Pfam" id="PF07081">
    <property type="entry name" value="DUF1349"/>
    <property type="match status" value="1"/>
</dbReference>
<dbReference type="SUPFAM" id="SSF49899">
    <property type="entry name" value="Concanavalin A-like lectins/glucanases"/>
    <property type="match status" value="1"/>
</dbReference>
<dbReference type="AlphaFoldDB" id="A0A7Y9ESP1"/>
<evidence type="ECO:0000313" key="1">
    <source>
        <dbReference type="EMBL" id="NYD53217.1"/>
    </source>
</evidence>
<protein>
    <recommendedName>
        <fullName evidence="3">DUF1349 domain-containing protein</fullName>
    </recommendedName>
</protein>
<dbReference type="Gene3D" id="2.60.120.200">
    <property type="match status" value="1"/>
</dbReference>
<accession>A0A7Y9ESP1</accession>
<evidence type="ECO:0008006" key="3">
    <source>
        <dbReference type="Google" id="ProtNLM"/>
    </source>
</evidence>
<dbReference type="EMBL" id="JACCBH010000001">
    <property type="protein sequence ID" value="NYD53217.1"/>
    <property type="molecule type" value="Genomic_DNA"/>
</dbReference>
<keyword evidence="2" id="KW-1185">Reference proteome</keyword>
<sequence>MNDSDTPAREPCSDIAWADGTWTHPPVSAIERGSDLLVTAVEGSDAWRTTSYGFVHDSEHALLAPFAQDTAVEVEFTAAFSEQFDQAGVFVRVSETHWIKAGVEFADGRPQLGAVVTDGASDWSLAPVPDWRDRRILIRISRSGDALTIRAGADTQLQLVRVVPLVPDAVAEAGPFVCAPTRAGLTIPFHAWRRGSADAFLHGAHDDAGPR</sequence>
<name>A0A7Y9ESP1_9MICO</name>
<dbReference type="InterPro" id="IPR009784">
    <property type="entry name" value="DUF1349"/>
</dbReference>
<organism evidence="1 2">
    <name type="scientific">Microbacterium pseudoresistens</name>
    <dbReference type="NCBI Taxonomy" id="640634"/>
    <lineage>
        <taxon>Bacteria</taxon>
        <taxon>Bacillati</taxon>
        <taxon>Actinomycetota</taxon>
        <taxon>Actinomycetes</taxon>
        <taxon>Micrococcales</taxon>
        <taxon>Microbacteriaceae</taxon>
        <taxon>Microbacterium</taxon>
    </lineage>
</organism>
<evidence type="ECO:0000313" key="2">
    <source>
        <dbReference type="Proteomes" id="UP000552045"/>
    </source>
</evidence>
<gene>
    <name evidence="1" type="ORF">BKA02_000272</name>
</gene>